<sequence>MVRLSIRHLLRHWRINLVVLLGLLLASAFLAGLPTYAAAIAGRSLRQQIDDGTVPARNIEVTGTGLNAAVYGQLEALLGDLLLGRVEVRKSGGDFLASTLYRGDEELPFAEFLRYQGWTFTPFSQDVMVVDGRLPRHISPKPNSFVTEIEAVIGQSTAENLTFDQSSGSQFQVETLQVGDQLRSLDGNFRINIVGVVQPNDPNSDVWWGDLRPFSFTRAPLTGPNSPETIILSLFVPAETMEQTFGGGQRSWRLLIDASQITVNNVDVVQANLSRASSELRLTLQTGLLEIINQYQTALATAQVTLFLLTVQSLIFVLYTLAMISSFLLDQSRGVLATLAGRGFNGRQITQIFAIQAFLLAFLGAAPLGPLLAQGLLTVWGNLTNTVVPTALAQESWQLSLLAAAFSWLTLIIAIYGGTRGTVLDWQRQLARPSTQAGWQKYYIDIFLLLLGGLIYWQLQDTGTVVARLAENEALAAAGVSDPLLLLGPSLLLIAVALVFLRIFPYLLRLASWWANRARGFVLPFGLAKLSRDPVGPSRVVLLISLAAGLTLFASLFEQSLTVRQAEIAHYQTGADIRVSLPIDAGAAEVAALAQLPGVQFASSVYFNGRSRLANNLGQQSQLLAIDPATFPKVSRYAPFVSGVTLADVMPAVQGVGADGVIPAVFSQAAPPANKQIGDQIQYIVGTERVTFEVRGIIRGFPMLGDRFFITNLAAIEQAVDLSRLSPPWVGQRQAWLAVKP</sequence>
<dbReference type="PANTHER" id="PTHR30572">
    <property type="entry name" value="MEMBRANE COMPONENT OF TRANSPORTER-RELATED"/>
    <property type="match status" value="1"/>
</dbReference>
<feature type="transmembrane region" description="Helical" evidence="1">
    <location>
        <begin position="484"/>
        <end position="508"/>
    </location>
</feature>
<evidence type="ECO:0008006" key="3">
    <source>
        <dbReference type="Google" id="ProtNLM"/>
    </source>
</evidence>
<feature type="transmembrane region" description="Helical" evidence="1">
    <location>
        <begin position="442"/>
        <end position="459"/>
    </location>
</feature>
<feature type="non-terminal residue" evidence="2">
    <location>
        <position position="741"/>
    </location>
</feature>
<name>A0A3B0V197_9ZZZZ</name>
<dbReference type="EMBL" id="UOEU01000254">
    <property type="protein sequence ID" value="VAW31587.1"/>
    <property type="molecule type" value="Genomic_DNA"/>
</dbReference>
<feature type="transmembrane region" description="Helical" evidence="1">
    <location>
        <begin position="397"/>
        <end position="418"/>
    </location>
</feature>
<keyword evidence="1" id="KW-0472">Membrane</keyword>
<evidence type="ECO:0000313" key="2">
    <source>
        <dbReference type="EMBL" id="VAW31587.1"/>
    </source>
</evidence>
<gene>
    <name evidence="2" type="ORF">MNBD_CHLOROFLEXI01-2970</name>
</gene>
<dbReference type="PANTHER" id="PTHR30572:SF4">
    <property type="entry name" value="ABC TRANSPORTER PERMEASE YTRF"/>
    <property type="match status" value="1"/>
</dbReference>
<organism evidence="2">
    <name type="scientific">hydrothermal vent metagenome</name>
    <dbReference type="NCBI Taxonomy" id="652676"/>
    <lineage>
        <taxon>unclassified sequences</taxon>
        <taxon>metagenomes</taxon>
        <taxon>ecological metagenomes</taxon>
    </lineage>
</organism>
<accession>A0A3B0V197</accession>
<evidence type="ECO:0000256" key="1">
    <source>
        <dbReference type="SAM" id="Phobius"/>
    </source>
</evidence>
<protein>
    <recommendedName>
        <fullName evidence="3">ABC3 transporter permease protein domain-containing protein</fullName>
    </recommendedName>
</protein>
<dbReference type="GO" id="GO:0022857">
    <property type="term" value="F:transmembrane transporter activity"/>
    <property type="evidence" value="ECO:0007669"/>
    <property type="project" value="TreeGrafter"/>
</dbReference>
<feature type="transmembrane region" description="Helical" evidence="1">
    <location>
        <begin position="306"/>
        <end position="329"/>
    </location>
</feature>
<reference evidence="2" key="1">
    <citation type="submission" date="2018-06" db="EMBL/GenBank/DDBJ databases">
        <authorList>
            <person name="Zhirakovskaya E."/>
        </authorList>
    </citation>
    <scope>NUCLEOTIDE SEQUENCE</scope>
</reference>
<keyword evidence="1" id="KW-1133">Transmembrane helix</keyword>
<proteinExistence type="predicted"/>
<dbReference type="InterPro" id="IPR050250">
    <property type="entry name" value="Macrolide_Exporter_MacB"/>
</dbReference>
<feature type="transmembrane region" description="Helical" evidence="1">
    <location>
        <begin position="350"/>
        <end position="377"/>
    </location>
</feature>
<dbReference type="AlphaFoldDB" id="A0A3B0V197"/>
<dbReference type="GO" id="GO:0005886">
    <property type="term" value="C:plasma membrane"/>
    <property type="evidence" value="ECO:0007669"/>
    <property type="project" value="TreeGrafter"/>
</dbReference>
<keyword evidence="1" id="KW-0812">Transmembrane</keyword>
<feature type="transmembrane region" description="Helical" evidence="1">
    <location>
        <begin position="540"/>
        <end position="557"/>
    </location>
</feature>